<evidence type="ECO:0000256" key="4">
    <source>
        <dbReference type="ARBA" id="ARBA00023134"/>
    </source>
</evidence>
<keyword evidence="7" id="KW-1185">Reference proteome</keyword>
<dbReference type="Proteomes" id="UP000027093">
    <property type="component" value="Chromosome"/>
</dbReference>
<dbReference type="GO" id="GO:0003924">
    <property type="term" value="F:GTPase activity"/>
    <property type="evidence" value="ECO:0007669"/>
    <property type="project" value="InterPro"/>
</dbReference>
<evidence type="ECO:0000256" key="1">
    <source>
        <dbReference type="ARBA" id="ARBA00009625"/>
    </source>
</evidence>
<dbReference type="KEGG" id="nvn:NVIE_2925"/>
<proteinExistence type="inferred from homology"/>
<dbReference type="GO" id="GO:0005525">
    <property type="term" value="F:GTP binding"/>
    <property type="evidence" value="ECO:0007669"/>
    <property type="project" value="UniProtKB-KW"/>
</dbReference>
<protein>
    <submittedName>
        <fullName evidence="6">ABC transporter, ATP-binding protein</fullName>
    </submittedName>
</protein>
<keyword evidence="6" id="KW-0067">ATP-binding</keyword>
<keyword evidence="4" id="KW-0342">GTP-binding</keyword>
<comment type="similarity">
    <text evidence="1">Belongs to the SIMIBI class G3E GTPase family. ArgK/MeaB subfamily.</text>
</comment>
<dbReference type="InterPro" id="IPR027417">
    <property type="entry name" value="P-loop_NTPase"/>
</dbReference>
<evidence type="ECO:0000256" key="2">
    <source>
        <dbReference type="ARBA" id="ARBA00022741"/>
    </source>
</evidence>
<evidence type="ECO:0000256" key="5">
    <source>
        <dbReference type="ARBA" id="ARBA00023186"/>
    </source>
</evidence>
<dbReference type="GO" id="GO:0005524">
    <property type="term" value="F:ATP binding"/>
    <property type="evidence" value="ECO:0007669"/>
    <property type="project" value="UniProtKB-KW"/>
</dbReference>
<dbReference type="STRING" id="926571.NVIE_2925"/>
<dbReference type="HOGENOM" id="CLU_043725_1_0_2"/>
<evidence type="ECO:0000313" key="7">
    <source>
        <dbReference type="Proteomes" id="UP000027093"/>
    </source>
</evidence>
<dbReference type="Gene3D" id="3.40.50.300">
    <property type="entry name" value="P-loop containing nucleotide triphosphate hydrolases"/>
    <property type="match status" value="1"/>
</dbReference>
<dbReference type="AlphaFoldDB" id="A0A060HVQ6"/>
<gene>
    <name evidence="6" type="ORF">NVIE_2925</name>
</gene>
<name>A0A060HVQ6_9ARCH</name>
<dbReference type="PANTHER" id="PTHR43087">
    <property type="entry name" value="LYSINE/ARGININE/ORNITHINE TRANSPORT SYSTEM KINASE"/>
    <property type="match status" value="1"/>
</dbReference>
<evidence type="ECO:0000256" key="3">
    <source>
        <dbReference type="ARBA" id="ARBA00022801"/>
    </source>
</evidence>
<accession>A0A060HVQ6</accession>
<keyword evidence="5" id="KW-0143">Chaperone</keyword>
<dbReference type="NCBIfam" id="TIGR00750">
    <property type="entry name" value="lao"/>
    <property type="match status" value="1"/>
</dbReference>
<dbReference type="InterPro" id="IPR052040">
    <property type="entry name" value="GTPase/Isobutyryl-CoA_mutase"/>
</dbReference>
<reference evidence="6 7" key="1">
    <citation type="journal article" date="2014" name="Int. J. Syst. Evol. Microbiol.">
        <title>Nitrososphaera viennensis gen. nov., sp. nov., an aerobic and mesophilic, ammonia-oxidizing archaeon from soil and a member of the archaeal phylum Thaumarchaeota.</title>
        <authorList>
            <person name="Stieglmeier M."/>
            <person name="Klingl A."/>
            <person name="Alves R.J."/>
            <person name="Rittmann S.K."/>
            <person name="Melcher M."/>
            <person name="Leisch N."/>
            <person name="Schleper C."/>
        </authorList>
    </citation>
    <scope>NUCLEOTIDE SEQUENCE [LARGE SCALE GENOMIC DNA]</scope>
    <source>
        <strain evidence="6">EN76</strain>
    </source>
</reference>
<organism evidence="6 7">
    <name type="scientific">Nitrososphaera viennensis EN76</name>
    <dbReference type="NCBI Taxonomy" id="926571"/>
    <lineage>
        <taxon>Archaea</taxon>
        <taxon>Nitrososphaerota</taxon>
        <taxon>Nitrososphaeria</taxon>
        <taxon>Nitrososphaerales</taxon>
        <taxon>Nitrososphaeraceae</taxon>
        <taxon>Nitrososphaera</taxon>
    </lineage>
</organism>
<dbReference type="InterPro" id="IPR005129">
    <property type="entry name" value="GTPase_ArgK"/>
</dbReference>
<sequence length="309" mass="33413">MSVLPIVKGLMQGDRRSLARAISIVDNHEPESRQIIKEIFERTGKARTVGFTGPGGAGKSSLLGRLIPECQALGHKVAVLAVDPTSPITGGAILGDRVRMLGSLDDEKVFMRSMASRGAVGGVSKSLRNAIRVLDAAGYDLILVESVGAGQLEIEITKVVDLTVVLFTPNTGDNVQAVKAGLTEVGDIYVVNKADIDGAGPLYNILVDMIGDTERRPPILKTSAKTGKGVRELAQHIDKLLEERSINYKVRERKMLEDELKNMVSDIVSQKVASMLKENKKYSAFIDKLAKKEIDPYMAADKVAASLFK</sequence>
<keyword evidence="2" id="KW-0547">Nucleotide-binding</keyword>
<dbReference type="PANTHER" id="PTHR43087:SF1">
    <property type="entry name" value="LAO_AO TRANSPORT SYSTEM ATPASE"/>
    <property type="match status" value="1"/>
</dbReference>
<dbReference type="EMBL" id="CP007536">
    <property type="protein sequence ID" value="AIC17137.1"/>
    <property type="molecule type" value="Genomic_DNA"/>
</dbReference>
<dbReference type="SUPFAM" id="SSF52540">
    <property type="entry name" value="P-loop containing nucleoside triphosphate hydrolases"/>
    <property type="match status" value="1"/>
</dbReference>
<keyword evidence="3" id="KW-0378">Hydrolase</keyword>
<dbReference type="Pfam" id="PF03308">
    <property type="entry name" value="MeaB"/>
    <property type="match status" value="1"/>
</dbReference>
<evidence type="ECO:0000313" key="6">
    <source>
        <dbReference type="EMBL" id="AIC17137.1"/>
    </source>
</evidence>